<dbReference type="InterPro" id="IPR019734">
    <property type="entry name" value="TPR_rpt"/>
</dbReference>
<feature type="repeat" description="TPR" evidence="4">
    <location>
        <begin position="103"/>
        <end position="136"/>
    </location>
</feature>
<proteinExistence type="predicted"/>
<dbReference type="Pfam" id="PF13174">
    <property type="entry name" value="TPR_6"/>
    <property type="match status" value="1"/>
</dbReference>
<evidence type="ECO:0000256" key="4">
    <source>
        <dbReference type="PROSITE-ProRule" id="PRU00339"/>
    </source>
</evidence>
<feature type="compositionally biased region" description="Polar residues" evidence="5">
    <location>
        <begin position="413"/>
        <end position="429"/>
    </location>
</feature>
<dbReference type="Pfam" id="PF13525">
    <property type="entry name" value="YfiO"/>
    <property type="match status" value="1"/>
</dbReference>
<organism evidence="8 9">
    <name type="scientific">Nibricoccus aquaticus</name>
    <dbReference type="NCBI Taxonomy" id="2576891"/>
    <lineage>
        <taxon>Bacteria</taxon>
        <taxon>Pseudomonadati</taxon>
        <taxon>Verrucomicrobiota</taxon>
        <taxon>Opitutia</taxon>
        <taxon>Opitutales</taxon>
        <taxon>Opitutaceae</taxon>
        <taxon>Nibricoccus</taxon>
    </lineage>
</organism>
<keyword evidence="9" id="KW-1185">Reference proteome</keyword>
<feature type="region of interest" description="Disordered" evidence="5">
    <location>
        <begin position="19"/>
        <end position="60"/>
    </location>
</feature>
<evidence type="ECO:0000256" key="3">
    <source>
        <dbReference type="ARBA" id="ARBA00022803"/>
    </source>
</evidence>
<feature type="compositionally biased region" description="Low complexity" evidence="5">
    <location>
        <begin position="33"/>
        <end position="48"/>
    </location>
</feature>
<dbReference type="EMBL" id="CP023344">
    <property type="protein sequence ID" value="ATC64067.1"/>
    <property type="molecule type" value="Genomic_DNA"/>
</dbReference>
<evidence type="ECO:0000313" key="9">
    <source>
        <dbReference type="Proteomes" id="UP000217265"/>
    </source>
</evidence>
<gene>
    <name evidence="8" type="ORF">CMV30_08940</name>
</gene>
<evidence type="ECO:0000256" key="6">
    <source>
        <dbReference type="SAM" id="SignalP"/>
    </source>
</evidence>
<feature type="chain" id="PRO_5012629099" description="Outer membrane lipoprotein BamD-like domain-containing protein" evidence="6">
    <location>
        <begin position="19"/>
        <end position="449"/>
    </location>
</feature>
<evidence type="ECO:0000313" key="8">
    <source>
        <dbReference type="EMBL" id="ATC64067.1"/>
    </source>
</evidence>
<dbReference type="InterPro" id="IPR011990">
    <property type="entry name" value="TPR-like_helical_dom_sf"/>
</dbReference>
<dbReference type="RefSeq" id="WP_096055699.1">
    <property type="nucleotide sequence ID" value="NZ_CP023344.1"/>
</dbReference>
<feature type="signal peptide" evidence="6">
    <location>
        <begin position="1"/>
        <end position="18"/>
    </location>
</feature>
<keyword evidence="1 6" id="KW-0732">Signal</keyword>
<dbReference type="KEGG" id="vbh:CMV30_08940"/>
<dbReference type="OrthoDB" id="187593at2"/>
<dbReference type="InterPro" id="IPR039565">
    <property type="entry name" value="BamD-like"/>
</dbReference>
<dbReference type="PROSITE" id="PS50293">
    <property type="entry name" value="TPR_REGION"/>
    <property type="match status" value="1"/>
</dbReference>
<dbReference type="PANTHER" id="PTHR45586:SF1">
    <property type="entry name" value="LIPOPOLYSACCHARIDE ASSEMBLY PROTEIN B"/>
    <property type="match status" value="1"/>
</dbReference>
<reference evidence="8 9" key="1">
    <citation type="submission" date="2017-09" db="EMBL/GenBank/DDBJ databases">
        <title>Complete genome sequence of Verrucomicrobial strain HZ-65, isolated from freshwater.</title>
        <authorList>
            <person name="Choi A."/>
        </authorList>
    </citation>
    <scope>NUCLEOTIDE SEQUENCE [LARGE SCALE GENOMIC DNA]</scope>
    <source>
        <strain evidence="8 9">HZ-65</strain>
    </source>
</reference>
<feature type="domain" description="Outer membrane lipoprotein BamD-like" evidence="7">
    <location>
        <begin position="187"/>
        <end position="273"/>
    </location>
</feature>
<evidence type="ECO:0000256" key="1">
    <source>
        <dbReference type="ARBA" id="ARBA00022729"/>
    </source>
</evidence>
<dbReference type="PROSITE" id="PS50005">
    <property type="entry name" value="TPR"/>
    <property type="match status" value="1"/>
</dbReference>
<evidence type="ECO:0000259" key="7">
    <source>
        <dbReference type="Pfam" id="PF13525"/>
    </source>
</evidence>
<dbReference type="AlphaFoldDB" id="A0A290Q719"/>
<dbReference type="Gene3D" id="1.25.40.10">
    <property type="entry name" value="Tetratricopeptide repeat domain"/>
    <property type="match status" value="2"/>
</dbReference>
<evidence type="ECO:0000256" key="5">
    <source>
        <dbReference type="SAM" id="MobiDB-lite"/>
    </source>
</evidence>
<dbReference type="SMART" id="SM00028">
    <property type="entry name" value="TPR"/>
    <property type="match status" value="4"/>
</dbReference>
<keyword evidence="3 4" id="KW-0802">TPR repeat</keyword>
<dbReference type="PANTHER" id="PTHR45586">
    <property type="entry name" value="TPR REPEAT-CONTAINING PROTEIN PA4667"/>
    <property type="match status" value="1"/>
</dbReference>
<dbReference type="InterPro" id="IPR051012">
    <property type="entry name" value="CellSynth/LPSAsmb/PSIAsmb"/>
</dbReference>
<sequence>MKLRLPLLLSLAAARLSASEHTPAPEAPHAEHAPASPADDSPAPAATDAHADTHTPAPSPAAAEEILSLLRIGQTKLDQGDYTSAEIAYRQVLNENATRKQDAEALTGLGRTYRKKGDYTKAAAVYEKFLKEFPEDLNLPTIYLELGRSLRALGAYKQAIARFYSVINSTLKLPESGPDLYRQLARTAQFEIAETYFQSGDYLTANRYFSKLKLLDLAPEDRARAHFKSAYALIQAGEDKSAAATMRGFLDQNPDDENVPEARYLLSDSLRRQGQINESLLVALDLLKAESKYTEKDPKRWAYWQRKTGNQLANEFYERGDFGSSLLIYQTLGKLSAEPSWNLPVTYQIGLCLERMQRFDRARECYQSIVDNVKPGTTDGAARPELADLAEMAAWRLNQLAWLQDTDKQLSQFFSNGQAPSSTSVSAQAPITAPAHDANGSPPSSSKPL</sequence>
<evidence type="ECO:0000256" key="2">
    <source>
        <dbReference type="ARBA" id="ARBA00022737"/>
    </source>
</evidence>
<feature type="region of interest" description="Disordered" evidence="5">
    <location>
        <begin position="413"/>
        <end position="449"/>
    </location>
</feature>
<name>A0A290Q719_9BACT</name>
<dbReference type="Proteomes" id="UP000217265">
    <property type="component" value="Chromosome"/>
</dbReference>
<protein>
    <recommendedName>
        <fullName evidence="7">Outer membrane lipoprotein BamD-like domain-containing protein</fullName>
    </recommendedName>
</protein>
<accession>A0A290Q719</accession>
<dbReference type="SUPFAM" id="SSF48452">
    <property type="entry name" value="TPR-like"/>
    <property type="match status" value="2"/>
</dbReference>
<dbReference type="Pfam" id="PF13432">
    <property type="entry name" value="TPR_16"/>
    <property type="match status" value="1"/>
</dbReference>
<keyword evidence="2" id="KW-0677">Repeat</keyword>